<dbReference type="Pfam" id="PF00650">
    <property type="entry name" value="CRAL_TRIO"/>
    <property type="match status" value="1"/>
</dbReference>
<keyword evidence="7" id="KW-1185">Reference proteome</keyword>
<gene>
    <name evidence="8" type="primary">LOC106602660</name>
</gene>
<organism evidence="7 8">
    <name type="scientific">Salmo salar</name>
    <name type="common">Atlantic salmon</name>
    <dbReference type="NCBI Taxonomy" id="8030"/>
    <lineage>
        <taxon>Eukaryota</taxon>
        <taxon>Metazoa</taxon>
        <taxon>Chordata</taxon>
        <taxon>Craniata</taxon>
        <taxon>Vertebrata</taxon>
        <taxon>Euteleostomi</taxon>
        <taxon>Actinopterygii</taxon>
        <taxon>Neopterygii</taxon>
        <taxon>Teleostei</taxon>
        <taxon>Protacanthopterygii</taxon>
        <taxon>Salmoniformes</taxon>
        <taxon>Salmonidae</taxon>
        <taxon>Salmoninae</taxon>
        <taxon>Salmo</taxon>
    </lineage>
</organism>
<dbReference type="InterPro" id="IPR029021">
    <property type="entry name" value="Prot-tyrosine_phosphatase-like"/>
</dbReference>
<dbReference type="SUPFAM" id="SSF46938">
    <property type="entry name" value="CRAL/TRIO N-terminal domain"/>
    <property type="match status" value="1"/>
</dbReference>
<protein>
    <recommendedName>
        <fullName evidence="1">protein-tyrosine-phosphatase</fullName>
        <ecNumber evidence="1">3.1.3.48</ecNumber>
    </recommendedName>
</protein>
<dbReference type="InterPro" id="IPR036273">
    <property type="entry name" value="CRAL/TRIO_N_dom_sf"/>
</dbReference>
<evidence type="ECO:0000313" key="8">
    <source>
        <dbReference type="RefSeq" id="XP_045567531.1"/>
    </source>
</evidence>
<dbReference type="GeneID" id="106602660"/>
<evidence type="ECO:0000256" key="2">
    <source>
        <dbReference type="ARBA" id="ARBA00022912"/>
    </source>
</evidence>
<dbReference type="PROSITE" id="PS50055">
    <property type="entry name" value="TYR_PHOSPHATASE_PTP"/>
    <property type="match status" value="1"/>
</dbReference>
<feature type="domain" description="CRAL-TRIO" evidence="6">
    <location>
        <begin position="74"/>
        <end position="233"/>
    </location>
</feature>
<evidence type="ECO:0000256" key="3">
    <source>
        <dbReference type="SAM" id="MobiDB-lite"/>
    </source>
</evidence>
<dbReference type="SMART" id="SM00194">
    <property type="entry name" value="PTPc"/>
    <property type="match status" value="1"/>
</dbReference>
<dbReference type="Pfam" id="PF00102">
    <property type="entry name" value="Y_phosphatase"/>
    <property type="match status" value="1"/>
</dbReference>
<dbReference type="PROSITE" id="PS00383">
    <property type="entry name" value="TYR_PHOSPHATASE_1"/>
    <property type="match status" value="1"/>
</dbReference>
<accession>A0ABM3E906</accession>
<dbReference type="SMART" id="SM00404">
    <property type="entry name" value="PTPc_motif"/>
    <property type="match status" value="1"/>
</dbReference>
<feature type="domain" description="Tyrosine specific protein phosphatases" evidence="5">
    <location>
        <begin position="654"/>
        <end position="729"/>
    </location>
</feature>
<dbReference type="EC" id="3.1.3.48" evidence="1"/>
<feature type="region of interest" description="Disordered" evidence="3">
    <location>
        <begin position="323"/>
        <end position="450"/>
    </location>
</feature>
<sequence>MAEALTSQEELAVEEFLSEVRSREHPRSAALVSQPTAVKFLMARKFDVSRAIDLFQAYKNTRIKEGIFNINPEEEPLRSELLSGKFTVLPGRDAKGAALALFTARLHRSDVTTHRAVLQAIIFQLDKAIESVDTQRDGLIFIYDMTNSSYGNFDYELCVKILDLLKGAFPARLKCVFIVSSPLWFRAPFAVLRLFVREKLRERVCTVKAHELSNYIPVSSLPEHLDGTSQYSHVAWIQSCVNAHTAPGDSRAHPHDTHDCVGSLLLSYSLEPRNANAAATLAATQTSIGSHSDSPLPLASELALAATANSNCYDDSNANPHVHCGTVNGRTRSQAQNSPRRSGSQRSHQHRNGSAAPAPVGHAPDTPLRRKAVGMTMSDGSETLDDGTANEGKREGDEEEDEVEGVPPLPQKSLPRNPQPPQSQCPSLSPSCGTSQPDVDPCPQEEVSVHVPDGVGMNVLELVEHVKKRKKKGIYQEYEEIRKEPPTGSFDYSKKLSNQIKNRYSDVLCLDQSRVRLCQLCDDEDETSDYINASLMDGYKRRNAYIATQGPLPKTFGDFWLMVWEQKVSLVVMLVSEQELDKGKVLRYFPTERGQQLAQGPITVTLTTQKTTPTHVERMIGLQYRDQSLKRTVIHLQFTSWPELGLPESKSNLICFIQEVHGYYLHQRPLHTPIVVHCSSGVGRTGALCLLYAAVQELEAGNSIPDLPLLVKKMRQQRKNMLQEKLHLKFCYEAVLKHAEQVLQRHGYLPTAPCSKIPSTATTKPYSRQESQQDIVLGGDMTISSIQATIAKLSIRPPSATDPAMDPVLDIGAPSGLEDQPFTPPTGLPLDRELEPAATPARDPSPNETQPSSFSPPLSSPEKVQSPPPNGVDATAPSSPPTANNHAVPEMTPDPAPPSGPALNSLELLASLTPEAFSMEGGGCKGKHRVTKQSFLQPAEGQGLHQGPYEEGGDDPLSNLDPLWSLNKN</sequence>
<reference evidence="8" key="1">
    <citation type="submission" date="2025-08" db="UniProtKB">
        <authorList>
            <consortium name="RefSeq"/>
        </authorList>
    </citation>
    <scope>IDENTIFICATION</scope>
</reference>
<feature type="domain" description="Tyrosine-protein phosphatase" evidence="4">
    <location>
        <begin position="474"/>
        <end position="738"/>
    </location>
</feature>
<dbReference type="CDD" id="cd14539">
    <property type="entry name" value="PTP-N23"/>
    <property type="match status" value="1"/>
</dbReference>
<dbReference type="InterPro" id="IPR036865">
    <property type="entry name" value="CRAL-TRIO_dom_sf"/>
</dbReference>
<feature type="compositionally biased region" description="Polar residues" evidence="3">
    <location>
        <begin position="328"/>
        <end position="337"/>
    </location>
</feature>
<feature type="compositionally biased region" description="Low complexity" evidence="3">
    <location>
        <begin position="851"/>
        <end position="861"/>
    </location>
</feature>
<dbReference type="PRINTS" id="PR00700">
    <property type="entry name" value="PRTYPHPHTASE"/>
</dbReference>
<dbReference type="PROSITE" id="PS50056">
    <property type="entry name" value="TYR_PHOSPHATASE_2"/>
    <property type="match status" value="1"/>
</dbReference>
<dbReference type="SMART" id="SM01100">
    <property type="entry name" value="CRAL_TRIO_N"/>
    <property type="match status" value="1"/>
</dbReference>
<dbReference type="InterPro" id="IPR050348">
    <property type="entry name" value="Protein-Tyr_Phosphatase"/>
</dbReference>
<dbReference type="InterPro" id="IPR016130">
    <property type="entry name" value="Tyr_Pase_AS"/>
</dbReference>
<dbReference type="Gene3D" id="1.10.8.20">
    <property type="entry name" value="N-terminal domain of phosphatidylinositol transfer protein sec14p"/>
    <property type="match status" value="1"/>
</dbReference>
<keyword evidence="2" id="KW-0904">Protein phosphatase</keyword>
<feature type="region of interest" description="Disordered" evidence="3">
    <location>
        <begin position="797"/>
        <end position="969"/>
    </location>
</feature>
<dbReference type="SMART" id="SM00516">
    <property type="entry name" value="SEC14"/>
    <property type="match status" value="1"/>
</dbReference>
<evidence type="ECO:0000259" key="4">
    <source>
        <dbReference type="PROSITE" id="PS50055"/>
    </source>
</evidence>
<dbReference type="InterPro" id="IPR000387">
    <property type="entry name" value="Tyr_Pase_dom"/>
</dbReference>
<dbReference type="InterPro" id="IPR001251">
    <property type="entry name" value="CRAL-TRIO_dom"/>
</dbReference>
<proteinExistence type="predicted"/>
<evidence type="ECO:0000259" key="5">
    <source>
        <dbReference type="PROSITE" id="PS50056"/>
    </source>
</evidence>
<dbReference type="CDD" id="cd00170">
    <property type="entry name" value="SEC14"/>
    <property type="match status" value="1"/>
</dbReference>
<dbReference type="Gene3D" id="3.40.525.10">
    <property type="entry name" value="CRAL-TRIO lipid binding domain"/>
    <property type="match status" value="1"/>
</dbReference>
<dbReference type="PROSITE" id="PS50191">
    <property type="entry name" value="CRAL_TRIO"/>
    <property type="match status" value="1"/>
</dbReference>
<dbReference type="InterPro" id="IPR011074">
    <property type="entry name" value="CRAL/TRIO_N_dom"/>
</dbReference>
<dbReference type="PANTHER" id="PTHR19134">
    <property type="entry name" value="RECEPTOR-TYPE TYROSINE-PROTEIN PHOSPHATASE"/>
    <property type="match status" value="1"/>
</dbReference>
<dbReference type="InterPro" id="IPR000242">
    <property type="entry name" value="PTP_cat"/>
</dbReference>
<dbReference type="SUPFAM" id="SSF52799">
    <property type="entry name" value="(Phosphotyrosine protein) phosphatases II"/>
    <property type="match status" value="1"/>
</dbReference>
<dbReference type="SUPFAM" id="SSF52087">
    <property type="entry name" value="CRAL/TRIO domain"/>
    <property type="match status" value="1"/>
</dbReference>
<dbReference type="PANTHER" id="PTHR19134:SF328">
    <property type="entry name" value="PROTEIN TYROSINE PHOSPHATASE NON-RECEPTOR TYPE 9B"/>
    <property type="match status" value="1"/>
</dbReference>
<dbReference type="InterPro" id="IPR003595">
    <property type="entry name" value="Tyr_Pase_cat"/>
</dbReference>
<dbReference type="RefSeq" id="XP_045567531.1">
    <property type="nucleotide sequence ID" value="XM_045711575.1"/>
</dbReference>
<evidence type="ECO:0000313" key="7">
    <source>
        <dbReference type="Proteomes" id="UP001652741"/>
    </source>
</evidence>
<dbReference type="Proteomes" id="UP001652741">
    <property type="component" value="Unplaced"/>
</dbReference>
<dbReference type="Gene3D" id="3.90.190.10">
    <property type="entry name" value="Protein tyrosine phosphatase superfamily"/>
    <property type="match status" value="1"/>
</dbReference>
<keyword evidence="2" id="KW-0378">Hydrolase</keyword>
<name>A0ABM3E906_SALSA</name>
<evidence type="ECO:0000256" key="1">
    <source>
        <dbReference type="ARBA" id="ARBA00013064"/>
    </source>
</evidence>
<evidence type="ECO:0000259" key="6">
    <source>
        <dbReference type="PROSITE" id="PS50191"/>
    </source>
</evidence>